<gene>
    <name evidence="1" type="ordered locus">TKWG_00780</name>
</gene>
<evidence type="ECO:0000313" key="1">
    <source>
        <dbReference type="EMBL" id="AFK60859.1"/>
    </source>
</evidence>
<reference evidence="1 2" key="1">
    <citation type="journal article" date="2011" name="J. Bacteriol.">
        <title>Whole-genome shotgun sequencing of the sulfur-oxidizing chemoautotroph Tetrathiobacter kashmirensis.</title>
        <authorList>
            <person name="Ghosh W."/>
            <person name="George A."/>
            <person name="Agarwal A."/>
            <person name="Raj P."/>
            <person name="Alam M."/>
            <person name="Pyne P."/>
            <person name="Das Gupta S.K."/>
        </authorList>
    </citation>
    <scope>NUCLEOTIDE SEQUENCE [LARGE SCALE GENOMIC DNA]</scope>
    <source>
        <strain evidence="1 2">WT001</strain>
    </source>
</reference>
<dbReference type="KEGG" id="aka:TKWG_00780"/>
<name>I3U771_ADVKW</name>
<dbReference type="STRING" id="1036672.TKWG_00780"/>
<accession>I3U771</accession>
<reference evidence="2" key="2">
    <citation type="journal article" date="2013" name="PLoS ONE">
        <title>Genome implosion elicits host-confinement in Alcaligenaceae: evidence from the comparative genomics of Tetrathiobacter kashmirensis, a pathogen in the making.</title>
        <authorList>
            <person name="Ghosh W."/>
            <person name="Alam M."/>
            <person name="Roy C."/>
            <person name="Pyne P."/>
            <person name="George A."/>
            <person name="Chakraborty R."/>
            <person name="Majumder S."/>
            <person name="Agarwal A."/>
            <person name="Chakraborty S."/>
            <person name="Majumdar S."/>
            <person name="Gupta S.K."/>
        </authorList>
    </citation>
    <scope>NUCLEOTIDE SEQUENCE [LARGE SCALE GENOMIC DNA]</scope>
    <source>
        <strain evidence="2">WT001</strain>
    </source>
</reference>
<protein>
    <recommendedName>
        <fullName evidence="3">Hypervirulence associated protein TUDOR domain-containing protein</fullName>
    </recommendedName>
</protein>
<dbReference type="EMBL" id="CP003555">
    <property type="protein sequence ID" value="AFK60859.1"/>
    <property type="molecule type" value="Genomic_DNA"/>
</dbReference>
<dbReference type="HOGENOM" id="CLU_2520192_0_0_4"/>
<dbReference type="Proteomes" id="UP000005267">
    <property type="component" value="Chromosome"/>
</dbReference>
<evidence type="ECO:0008006" key="3">
    <source>
        <dbReference type="Google" id="ProtNLM"/>
    </source>
</evidence>
<dbReference type="AlphaFoldDB" id="I3U771"/>
<keyword evidence="2" id="KW-1185">Reference proteome</keyword>
<evidence type="ECO:0000313" key="2">
    <source>
        <dbReference type="Proteomes" id="UP000005267"/>
    </source>
</evidence>
<proteinExistence type="predicted"/>
<organism evidence="1 2">
    <name type="scientific">Advenella kashmirensis (strain DSM 17095 / LMG 22695 / WT001)</name>
    <name type="common">Tetrathiobacter kashmirensis</name>
    <dbReference type="NCBI Taxonomy" id="1036672"/>
    <lineage>
        <taxon>Bacteria</taxon>
        <taxon>Pseudomonadati</taxon>
        <taxon>Pseudomonadota</taxon>
        <taxon>Betaproteobacteria</taxon>
        <taxon>Burkholderiales</taxon>
        <taxon>Alcaligenaceae</taxon>
    </lineage>
</organism>
<sequence length="84" mass="9248">MTAKFKKGDHVSWNSEAGRFPARSLLFIQATSITRGTSIVLRKTNPNTKLKATKLITLLHIKVAHCGISSEIHISNVSGLYRSV</sequence>